<dbReference type="CDD" id="cd00082">
    <property type="entry name" value="HisKA"/>
    <property type="match status" value="1"/>
</dbReference>
<dbReference type="Gene3D" id="3.30.565.10">
    <property type="entry name" value="Histidine kinase-like ATPase, C-terminal domain"/>
    <property type="match status" value="1"/>
</dbReference>
<dbReference type="PANTHER" id="PTHR43047">
    <property type="entry name" value="TWO-COMPONENT HISTIDINE PROTEIN KINASE"/>
    <property type="match status" value="1"/>
</dbReference>
<dbReference type="Gene3D" id="1.10.287.130">
    <property type="match status" value="1"/>
</dbReference>
<dbReference type="InterPro" id="IPR005467">
    <property type="entry name" value="His_kinase_dom"/>
</dbReference>
<proteinExistence type="predicted"/>
<dbReference type="OrthoDB" id="9811889at2"/>
<evidence type="ECO:0000313" key="10">
    <source>
        <dbReference type="Proteomes" id="UP000076923"/>
    </source>
</evidence>
<dbReference type="EMBL" id="LVWE01000037">
    <property type="protein sequence ID" value="OAD44875.1"/>
    <property type="molecule type" value="Genomic_DNA"/>
</dbReference>
<dbReference type="GO" id="GO:0000155">
    <property type="term" value="F:phosphorelay sensor kinase activity"/>
    <property type="evidence" value="ECO:0007669"/>
    <property type="project" value="InterPro"/>
</dbReference>
<dbReference type="SUPFAM" id="SSF47384">
    <property type="entry name" value="Homodimeric domain of signal transducing histidine kinase"/>
    <property type="match status" value="1"/>
</dbReference>
<dbReference type="Pfam" id="PF00512">
    <property type="entry name" value="HisKA"/>
    <property type="match status" value="1"/>
</dbReference>
<comment type="caution">
    <text evidence="9">The sequence shown here is derived from an EMBL/GenBank/DDBJ whole genome shotgun (WGS) entry which is preliminary data.</text>
</comment>
<evidence type="ECO:0000256" key="1">
    <source>
        <dbReference type="ARBA" id="ARBA00000085"/>
    </source>
</evidence>
<dbReference type="CDD" id="cd17546">
    <property type="entry name" value="REC_hyHK_CKI1_RcsC-like"/>
    <property type="match status" value="1"/>
</dbReference>
<dbReference type="InterPro" id="IPR003661">
    <property type="entry name" value="HisK_dim/P_dom"/>
</dbReference>
<dbReference type="InterPro" id="IPR011006">
    <property type="entry name" value="CheY-like_superfamily"/>
</dbReference>
<dbReference type="InterPro" id="IPR001789">
    <property type="entry name" value="Sig_transdc_resp-reg_receiver"/>
</dbReference>
<dbReference type="SUPFAM" id="SSF55874">
    <property type="entry name" value="ATPase domain of HSP90 chaperone/DNA topoisomerase II/histidine kinase"/>
    <property type="match status" value="1"/>
</dbReference>
<dbReference type="PROSITE" id="PS50109">
    <property type="entry name" value="HIS_KIN"/>
    <property type="match status" value="1"/>
</dbReference>
<dbReference type="InterPro" id="IPR004358">
    <property type="entry name" value="Sig_transdc_His_kin-like_C"/>
</dbReference>
<dbReference type="Gene3D" id="3.40.50.2300">
    <property type="match status" value="1"/>
</dbReference>
<dbReference type="InterPro" id="IPR036097">
    <property type="entry name" value="HisK_dim/P_sf"/>
</dbReference>
<dbReference type="FunFam" id="3.30.565.10:FF:000010">
    <property type="entry name" value="Sensor histidine kinase RcsC"/>
    <property type="match status" value="1"/>
</dbReference>
<keyword evidence="4" id="KW-0808">Transferase</keyword>
<evidence type="ECO:0000259" key="7">
    <source>
        <dbReference type="PROSITE" id="PS50109"/>
    </source>
</evidence>
<accession>A0A176TBT0</accession>
<feature type="domain" description="Response regulatory" evidence="8">
    <location>
        <begin position="391"/>
        <end position="508"/>
    </location>
</feature>
<dbReference type="SUPFAM" id="SSF52172">
    <property type="entry name" value="CheY-like"/>
    <property type="match status" value="1"/>
</dbReference>
<dbReference type="PANTHER" id="PTHR43047:SF64">
    <property type="entry name" value="HISTIDINE KINASE CONTAINING CHEY-HOMOLOGOUS RECEIVER DOMAIN AND PAS DOMAIN-RELATED"/>
    <property type="match status" value="1"/>
</dbReference>
<organism evidence="9 10">
    <name type="scientific">Polaribacter atrinae</name>
    <dbReference type="NCBI Taxonomy" id="1333662"/>
    <lineage>
        <taxon>Bacteria</taxon>
        <taxon>Pseudomonadati</taxon>
        <taxon>Bacteroidota</taxon>
        <taxon>Flavobacteriia</taxon>
        <taxon>Flavobacteriales</taxon>
        <taxon>Flavobacteriaceae</taxon>
    </lineage>
</organism>
<sequence length="519" mass="58309">MIPAKIDDVFIQLTTDYSGVITNIIAGKFAKSSFIPKESIYDSCPFLEGTLDALPLNEPFLLEGMIIFSEEDEYNIDLELFKNDVSISVLIHNRSSVYKYVSELNQNRNDIFFIKRELAEKNIELDKLRKIADKANEEKSRFLAMMSHEIRNPLNSILGYSEMISSEKLNKKVAVYIKNLSSAGKNLKVIVDDILDLSRIEAGKLVLVHEEISILEIIKNCKNDFQHIHTNKNVDLVFSTSEKLPEIVLGDVVRIQQILSNLIGNAIKFTNKGKVVTSAKITVETESKVVLIFEVTDSGRGMNASQCLKVFEEYQQNELNDQYVHGGAGLGLAIVKRLVKAMNGSISVKSELNKGTSFFVEIPFEKRIKFKKSPVTPIVAKNKNIPLKGINILVADDDIMNQTIVAHILKKEKVNLTIVSDGLEALSKIEKEVFDVVLLDINMPNMTGEELMRKKAIIAKVNDKTPFLALTANTTTEDIERYSNLGFSGVISKPYTIVDFIDKIRNVLINQHLPNNRTL</sequence>
<dbReference type="Proteomes" id="UP000076923">
    <property type="component" value="Unassembled WGS sequence"/>
</dbReference>
<comment type="catalytic activity">
    <reaction evidence="1">
        <text>ATP + protein L-histidine = ADP + protein N-phospho-L-histidine.</text>
        <dbReference type="EC" id="2.7.13.3"/>
    </reaction>
</comment>
<dbReference type="EC" id="2.7.13.3" evidence="2"/>
<reference evidence="9 10" key="1">
    <citation type="submission" date="2016-02" db="EMBL/GenBank/DDBJ databases">
        <title>Draft genome sequence of Polaribacter atrinae KACC17473.</title>
        <authorList>
            <person name="Shin S.-K."/>
            <person name="Yi H."/>
        </authorList>
    </citation>
    <scope>NUCLEOTIDE SEQUENCE [LARGE SCALE GENOMIC DNA]</scope>
    <source>
        <strain evidence="9 10">KACC 17473</strain>
    </source>
</reference>
<dbReference type="InterPro" id="IPR036890">
    <property type="entry name" value="HATPase_C_sf"/>
</dbReference>
<dbReference type="STRING" id="1333662.LPB303_10345"/>
<evidence type="ECO:0000259" key="8">
    <source>
        <dbReference type="PROSITE" id="PS50110"/>
    </source>
</evidence>
<evidence type="ECO:0000256" key="5">
    <source>
        <dbReference type="ARBA" id="ARBA00022777"/>
    </source>
</evidence>
<dbReference type="PRINTS" id="PR00344">
    <property type="entry name" value="BCTRLSENSOR"/>
</dbReference>
<protein>
    <recommendedName>
        <fullName evidence="2">histidine kinase</fullName>
        <ecNumber evidence="2">2.7.13.3</ecNumber>
    </recommendedName>
</protein>
<evidence type="ECO:0000256" key="3">
    <source>
        <dbReference type="ARBA" id="ARBA00022553"/>
    </source>
</evidence>
<gene>
    <name evidence="9" type="ORF">LPB303_10345</name>
</gene>
<evidence type="ECO:0000256" key="6">
    <source>
        <dbReference type="PROSITE-ProRule" id="PRU00169"/>
    </source>
</evidence>
<evidence type="ECO:0000256" key="4">
    <source>
        <dbReference type="ARBA" id="ARBA00022679"/>
    </source>
</evidence>
<dbReference type="InterPro" id="IPR003594">
    <property type="entry name" value="HATPase_dom"/>
</dbReference>
<keyword evidence="5" id="KW-0418">Kinase</keyword>
<name>A0A176TBT0_9FLAO</name>
<dbReference type="SMART" id="SM00448">
    <property type="entry name" value="REC"/>
    <property type="match status" value="1"/>
</dbReference>
<dbReference type="Pfam" id="PF00072">
    <property type="entry name" value="Response_reg"/>
    <property type="match status" value="1"/>
</dbReference>
<dbReference type="AlphaFoldDB" id="A0A176TBT0"/>
<feature type="modified residue" description="4-aspartylphosphate" evidence="6">
    <location>
        <position position="440"/>
    </location>
</feature>
<dbReference type="PROSITE" id="PS50110">
    <property type="entry name" value="RESPONSE_REGULATORY"/>
    <property type="match status" value="1"/>
</dbReference>
<evidence type="ECO:0000256" key="2">
    <source>
        <dbReference type="ARBA" id="ARBA00012438"/>
    </source>
</evidence>
<dbReference type="SMART" id="SM00388">
    <property type="entry name" value="HisKA"/>
    <property type="match status" value="1"/>
</dbReference>
<evidence type="ECO:0000313" key="9">
    <source>
        <dbReference type="EMBL" id="OAD44875.1"/>
    </source>
</evidence>
<dbReference type="SMART" id="SM00387">
    <property type="entry name" value="HATPase_c"/>
    <property type="match status" value="1"/>
</dbReference>
<dbReference type="RefSeq" id="WP_068449957.1">
    <property type="nucleotide sequence ID" value="NZ_CP150660.1"/>
</dbReference>
<feature type="domain" description="Histidine kinase" evidence="7">
    <location>
        <begin position="145"/>
        <end position="366"/>
    </location>
</feature>
<keyword evidence="3 6" id="KW-0597">Phosphoprotein</keyword>
<dbReference type="Pfam" id="PF02518">
    <property type="entry name" value="HATPase_c"/>
    <property type="match status" value="1"/>
</dbReference>
<keyword evidence="10" id="KW-1185">Reference proteome</keyword>
<dbReference type="CDD" id="cd16922">
    <property type="entry name" value="HATPase_EvgS-ArcB-TorS-like"/>
    <property type="match status" value="1"/>
</dbReference>